<evidence type="ECO:0000256" key="1">
    <source>
        <dbReference type="SAM" id="MobiDB-lite"/>
    </source>
</evidence>
<name>E4XPR9_OIKDI</name>
<dbReference type="AlphaFoldDB" id="E4XPR9"/>
<dbReference type="Proteomes" id="UP000001307">
    <property type="component" value="Unassembled WGS sequence"/>
</dbReference>
<feature type="region of interest" description="Disordered" evidence="1">
    <location>
        <begin position="126"/>
        <end position="210"/>
    </location>
</feature>
<accession>E4XPR9</accession>
<sequence length="318" mass="35826">MLYKKLWLLTAIIQAAPFDQRISSRFIEGNKRLSRSIRPRRSVPSMMLAMTRKTLEFKNSNNNNCVEIPKIAFGSLDSSCLKKSHFNKEEECNVSCDSGDTRMIQCQCRYRGPLFMGCHYEYPKGKCKSSQLKPPTIVPPTQGPATLESPSSKPPLQEPSIEDPSLEKLPKNETSTKHQPSQDQETHITPTQESATIELPTNEPLIQGPSIQDSALDKLPEIESSLHDLPSQEPPTQASVTQKPNVHAESPYQDITKLQEEINQLKDTIQEISAQSLSQHEKQTESIEGFFVMTSDQLYILKNDDLEASIIFIEDQVN</sequence>
<evidence type="ECO:0000313" key="2">
    <source>
        <dbReference type="EMBL" id="CBY11857.1"/>
    </source>
</evidence>
<feature type="compositionally biased region" description="Polar residues" evidence="1">
    <location>
        <begin position="234"/>
        <end position="244"/>
    </location>
</feature>
<organism evidence="2 3">
    <name type="scientific">Oikopleura dioica</name>
    <name type="common">Tunicate</name>
    <dbReference type="NCBI Taxonomy" id="34765"/>
    <lineage>
        <taxon>Eukaryota</taxon>
        <taxon>Metazoa</taxon>
        <taxon>Chordata</taxon>
        <taxon>Tunicata</taxon>
        <taxon>Appendicularia</taxon>
        <taxon>Copelata</taxon>
        <taxon>Oikopleuridae</taxon>
        <taxon>Oikopleura</taxon>
    </lineage>
</organism>
<feature type="compositionally biased region" description="Polar residues" evidence="1">
    <location>
        <begin position="177"/>
        <end position="195"/>
    </location>
</feature>
<evidence type="ECO:0000313" key="3">
    <source>
        <dbReference type="Proteomes" id="UP000001307"/>
    </source>
</evidence>
<dbReference type="InParanoid" id="E4XPR9"/>
<gene>
    <name evidence="2" type="ORF">GSOID_T00017196001</name>
</gene>
<feature type="compositionally biased region" description="Basic and acidic residues" evidence="1">
    <location>
        <begin position="165"/>
        <end position="176"/>
    </location>
</feature>
<keyword evidence="3" id="KW-1185">Reference proteome</keyword>
<reference evidence="2 3" key="1">
    <citation type="journal article" date="2010" name="Science">
        <title>Plasticity of animal genome architecture unmasked by rapid evolution of a pelagic tunicate.</title>
        <authorList>
            <person name="Denoeud F."/>
            <person name="Henriet S."/>
            <person name="Mungpakdee S."/>
            <person name="Aury J.M."/>
            <person name="Da Silva C."/>
            <person name="Brinkmann H."/>
            <person name="Mikhaleva J."/>
            <person name="Olsen L.C."/>
            <person name="Jubin C."/>
            <person name="Canestro C."/>
            <person name="Bouquet J.M."/>
            <person name="Danks G."/>
            <person name="Poulain J."/>
            <person name="Campsteijn C."/>
            <person name="Adamski M."/>
            <person name="Cross I."/>
            <person name="Yadetie F."/>
            <person name="Muffato M."/>
            <person name="Louis A."/>
            <person name="Butcher S."/>
            <person name="Tsagkogeorga G."/>
            <person name="Konrad A."/>
            <person name="Singh S."/>
            <person name="Jensen M.F."/>
            <person name="Cong E.H."/>
            <person name="Eikeseth-Otteraa H."/>
            <person name="Noel B."/>
            <person name="Anthouard V."/>
            <person name="Porcel B.M."/>
            <person name="Kachouri-Lafond R."/>
            <person name="Nishino A."/>
            <person name="Ugolini M."/>
            <person name="Chourrout P."/>
            <person name="Nishida H."/>
            <person name="Aasland R."/>
            <person name="Huzurbazar S."/>
            <person name="Westhof E."/>
            <person name="Delsuc F."/>
            <person name="Lehrach H."/>
            <person name="Reinhardt R."/>
            <person name="Weissenbach J."/>
            <person name="Roy S.W."/>
            <person name="Artiguenave F."/>
            <person name="Postlethwait J.H."/>
            <person name="Manak J.R."/>
            <person name="Thompson E.M."/>
            <person name="Jaillon O."/>
            <person name="Du Pasquier L."/>
            <person name="Boudinot P."/>
            <person name="Liberles D.A."/>
            <person name="Volff J.N."/>
            <person name="Philippe H."/>
            <person name="Lenhard B."/>
            <person name="Roest Crollius H."/>
            <person name="Wincker P."/>
            <person name="Chourrout D."/>
        </authorList>
    </citation>
    <scope>NUCLEOTIDE SEQUENCE [LARGE SCALE GENOMIC DNA]</scope>
</reference>
<protein>
    <submittedName>
        <fullName evidence="2">Uncharacterized protein</fullName>
    </submittedName>
</protein>
<dbReference type="EMBL" id="FN653096">
    <property type="protein sequence ID" value="CBY11857.1"/>
    <property type="molecule type" value="Genomic_DNA"/>
</dbReference>
<feature type="region of interest" description="Disordered" evidence="1">
    <location>
        <begin position="226"/>
        <end position="247"/>
    </location>
</feature>
<proteinExistence type="predicted"/>